<gene>
    <name evidence="1" type="ORF">SISNIDRAFT_469397</name>
</gene>
<evidence type="ECO:0000313" key="2">
    <source>
        <dbReference type="Proteomes" id="UP000076722"/>
    </source>
</evidence>
<dbReference type="Proteomes" id="UP000076722">
    <property type="component" value="Unassembled WGS sequence"/>
</dbReference>
<name>A0A164Q665_9AGAM</name>
<reference evidence="1 2" key="1">
    <citation type="journal article" date="2016" name="Mol. Biol. Evol.">
        <title>Comparative Genomics of Early-Diverging Mushroom-Forming Fungi Provides Insights into the Origins of Lignocellulose Decay Capabilities.</title>
        <authorList>
            <person name="Nagy L.G."/>
            <person name="Riley R."/>
            <person name="Tritt A."/>
            <person name="Adam C."/>
            <person name="Daum C."/>
            <person name="Floudas D."/>
            <person name="Sun H."/>
            <person name="Yadav J.S."/>
            <person name="Pangilinan J."/>
            <person name="Larsson K.H."/>
            <person name="Matsuura K."/>
            <person name="Barry K."/>
            <person name="Labutti K."/>
            <person name="Kuo R."/>
            <person name="Ohm R.A."/>
            <person name="Bhattacharya S.S."/>
            <person name="Shirouzu T."/>
            <person name="Yoshinaga Y."/>
            <person name="Martin F.M."/>
            <person name="Grigoriev I.V."/>
            <person name="Hibbett D.S."/>
        </authorList>
    </citation>
    <scope>NUCLEOTIDE SEQUENCE [LARGE SCALE GENOMIC DNA]</scope>
    <source>
        <strain evidence="1 2">HHB9708</strain>
    </source>
</reference>
<accession>A0A164Q665</accession>
<sequence>MGLRVTLAALCFMLLASYGIFSPVNIIAFYQCLALGLQTSWLYISSVFVSVGQYIITMAFSPTRTTNLTVSPTSTLSAFGPSCGQAPRVITDINLPLFTSLPYGLREVMSLGSLYAACLRACMSLLHTDSISAGLVRPGSTEIEVFTSLPPVLAFLLVSFLPDILNTFKGNARTCEREQIEASSDTGSELAPPVALPTVIRYVRVVKPIQHVWIFEIIHRYQNRDLCTGFVFVSDNGNSLSAALPSLPTLPPFAIGFIADGSVRLQLRQAPLPPIEYYRSRYFRSAIVTDSPNVLITRIIMPTPEFNGRLRLPINCRLQHQHISDFGAWCTHHKAPGLYRVGYVTWLGAPPLPGYVPSEGPMLLDLDLYI</sequence>
<evidence type="ECO:0000313" key="1">
    <source>
        <dbReference type="EMBL" id="KZS89363.1"/>
    </source>
</evidence>
<dbReference type="AlphaFoldDB" id="A0A164Q665"/>
<keyword evidence="2" id="KW-1185">Reference proteome</keyword>
<proteinExistence type="predicted"/>
<protein>
    <submittedName>
        <fullName evidence="1">Uncharacterized protein</fullName>
    </submittedName>
</protein>
<organism evidence="1 2">
    <name type="scientific">Sistotremastrum niveocremeum HHB9708</name>
    <dbReference type="NCBI Taxonomy" id="1314777"/>
    <lineage>
        <taxon>Eukaryota</taxon>
        <taxon>Fungi</taxon>
        <taxon>Dikarya</taxon>
        <taxon>Basidiomycota</taxon>
        <taxon>Agaricomycotina</taxon>
        <taxon>Agaricomycetes</taxon>
        <taxon>Sistotremastrales</taxon>
        <taxon>Sistotremastraceae</taxon>
        <taxon>Sertulicium</taxon>
        <taxon>Sertulicium niveocremeum</taxon>
    </lineage>
</organism>
<dbReference type="EMBL" id="KV419428">
    <property type="protein sequence ID" value="KZS89363.1"/>
    <property type="molecule type" value="Genomic_DNA"/>
</dbReference>